<dbReference type="AlphaFoldDB" id="A0A9N7VS25"/>
<dbReference type="EMBL" id="CADEAL010004222">
    <property type="protein sequence ID" value="CAB1454674.1"/>
    <property type="molecule type" value="Genomic_DNA"/>
</dbReference>
<proteinExistence type="predicted"/>
<dbReference type="Gene3D" id="3.30.200.20">
    <property type="entry name" value="Phosphorylase Kinase, domain 1"/>
    <property type="match status" value="1"/>
</dbReference>
<evidence type="ECO:0000313" key="1">
    <source>
        <dbReference type="EMBL" id="CAB1454674.1"/>
    </source>
</evidence>
<reference evidence="1" key="1">
    <citation type="submission" date="2020-03" db="EMBL/GenBank/DDBJ databases">
        <authorList>
            <person name="Weist P."/>
        </authorList>
    </citation>
    <scope>NUCLEOTIDE SEQUENCE</scope>
</reference>
<dbReference type="Proteomes" id="UP001153269">
    <property type="component" value="Unassembled WGS sequence"/>
</dbReference>
<organism evidence="1 2">
    <name type="scientific">Pleuronectes platessa</name>
    <name type="common">European plaice</name>
    <dbReference type="NCBI Taxonomy" id="8262"/>
    <lineage>
        <taxon>Eukaryota</taxon>
        <taxon>Metazoa</taxon>
        <taxon>Chordata</taxon>
        <taxon>Craniata</taxon>
        <taxon>Vertebrata</taxon>
        <taxon>Euteleostomi</taxon>
        <taxon>Actinopterygii</taxon>
        <taxon>Neopterygii</taxon>
        <taxon>Teleostei</taxon>
        <taxon>Neoteleostei</taxon>
        <taxon>Acanthomorphata</taxon>
        <taxon>Carangaria</taxon>
        <taxon>Pleuronectiformes</taxon>
        <taxon>Pleuronectoidei</taxon>
        <taxon>Pleuronectidae</taxon>
        <taxon>Pleuronectes</taxon>
    </lineage>
</organism>
<evidence type="ECO:0000313" key="2">
    <source>
        <dbReference type="Proteomes" id="UP001153269"/>
    </source>
</evidence>
<accession>A0A9N7VS25</accession>
<keyword evidence="2" id="KW-1185">Reference proteome</keyword>
<protein>
    <submittedName>
        <fullName evidence="1">Uncharacterized protein</fullName>
    </submittedName>
</protein>
<gene>
    <name evidence="1" type="ORF">PLEPLA_LOCUS42441</name>
</gene>
<name>A0A9N7VS25_PLEPL</name>
<sequence length="171" mass="19018">MVAYQEENKHTPHRAQLRDSSAEDRCWCMHQSNHRSPVTSARCYQATPAQMINGRAQGIPLEVLLMQEAAGEPVTVGRSPAVSIMDCSINESTVLSGHTSTAEYQAKYLELELGQGGFGSVYAGNRRSNGLPRRWRRTHQDEEVPLRCHWEEEEAATGSSGLSLIQQPLLQ</sequence>
<comment type="caution">
    <text evidence="1">The sequence shown here is derived from an EMBL/GenBank/DDBJ whole genome shotgun (WGS) entry which is preliminary data.</text>
</comment>